<dbReference type="GO" id="GO:0003700">
    <property type="term" value="F:DNA-binding transcription factor activity"/>
    <property type="evidence" value="ECO:0007669"/>
    <property type="project" value="TreeGrafter"/>
</dbReference>
<keyword evidence="7" id="KW-1185">Reference proteome</keyword>
<feature type="domain" description="HTH tetR-type" evidence="5">
    <location>
        <begin position="17"/>
        <end position="77"/>
    </location>
</feature>
<dbReference type="SUPFAM" id="SSF46689">
    <property type="entry name" value="Homeodomain-like"/>
    <property type="match status" value="1"/>
</dbReference>
<proteinExistence type="predicted"/>
<sequence length="200" mass="21480">MSIAPPDRRPRARRSPEAARENILAAAESLLLEKGPQALKLTDVAARAGIAHATVLHHFGSIGDVQTALMERMIRQLVVQILEGEPAAEPGGPETSAQALFDAFESRGAARLAAWLELTGEARRLTMVREAVQEVIANRMAHNGLPAEATEDLVLVSVVLAMGVGLFGQSLAQLMGRPPETSRRLALDLLRASMTTLRQP</sequence>
<dbReference type="PRINTS" id="PR00455">
    <property type="entry name" value="HTHTETR"/>
</dbReference>
<dbReference type="EMBL" id="QFYQ01000001">
    <property type="protein sequence ID" value="RAK55162.1"/>
    <property type="molecule type" value="Genomic_DNA"/>
</dbReference>
<reference evidence="7" key="1">
    <citation type="submission" date="2018-05" db="EMBL/GenBank/DDBJ databases">
        <authorList>
            <person name="Li X."/>
        </authorList>
    </citation>
    <scope>NUCLEOTIDE SEQUENCE [LARGE SCALE GENOMIC DNA]</scope>
    <source>
        <strain evidence="7">LX32</strain>
    </source>
</reference>
<gene>
    <name evidence="6" type="ORF">DJ017_11845</name>
</gene>
<keyword evidence="3" id="KW-0804">Transcription</keyword>
<organism evidence="6 7">
    <name type="scientific">Phenylobacterium soli</name>
    <dbReference type="NCBI Taxonomy" id="2170551"/>
    <lineage>
        <taxon>Bacteria</taxon>
        <taxon>Pseudomonadati</taxon>
        <taxon>Pseudomonadota</taxon>
        <taxon>Alphaproteobacteria</taxon>
        <taxon>Caulobacterales</taxon>
        <taxon>Caulobacteraceae</taxon>
        <taxon>Phenylobacterium</taxon>
    </lineage>
</organism>
<dbReference type="Pfam" id="PF00440">
    <property type="entry name" value="TetR_N"/>
    <property type="match status" value="1"/>
</dbReference>
<evidence type="ECO:0000313" key="7">
    <source>
        <dbReference type="Proteomes" id="UP000249254"/>
    </source>
</evidence>
<evidence type="ECO:0000256" key="1">
    <source>
        <dbReference type="ARBA" id="ARBA00023015"/>
    </source>
</evidence>
<dbReference type="InterPro" id="IPR001647">
    <property type="entry name" value="HTH_TetR"/>
</dbReference>
<dbReference type="Proteomes" id="UP000249254">
    <property type="component" value="Unassembled WGS sequence"/>
</dbReference>
<evidence type="ECO:0000259" key="5">
    <source>
        <dbReference type="PROSITE" id="PS50977"/>
    </source>
</evidence>
<evidence type="ECO:0000256" key="3">
    <source>
        <dbReference type="ARBA" id="ARBA00023163"/>
    </source>
</evidence>
<keyword evidence="1" id="KW-0805">Transcription regulation</keyword>
<dbReference type="InterPro" id="IPR009057">
    <property type="entry name" value="Homeodomain-like_sf"/>
</dbReference>
<accession>A0A328AJV1</accession>
<dbReference type="Gene3D" id="1.10.357.10">
    <property type="entry name" value="Tetracycline Repressor, domain 2"/>
    <property type="match status" value="1"/>
</dbReference>
<comment type="caution">
    <text evidence="6">The sequence shown here is derived from an EMBL/GenBank/DDBJ whole genome shotgun (WGS) entry which is preliminary data.</text>
</comment>
<name>A0A328AJV1_9CAUL</name>
<dbReference type="PANTHER" id="PTHR30055">
    <property type="entry name" value="HTH-TYPE TRANSCRIPTIONAL REGULATOR RUTR"/>
    <property type="match status" value="1"/>
</dbReference>
<dbReference type="GO" id="GO:0000976">
    <property type="term" value="F:transcription cis-regulatory region binding"/>
    <property type="evidence" value="ECO:0007669"/>
    <property type="project" value="TreeGrafter"/>
</dbReference>
<dbReference type="RefSeq" id="WP_111528910.1">
    <property type="nucleotide sequence ID" value="NZ_JBHRSG010000003.1"/>
</dbReference>
<keyword evidence="2 4" id="KW-0238">DNA-binding</keyword>
<evidence type="ECO:0000313" key="6">
    <source>
        <dbReference type="EMBL" id="RAK55162.1"/>
    </source>
</evidence>
<dbReference type="PANTHER" id="PTHR30055:SF234">
    <property type="entry name" value="HTH-TYPE TRANSCRIPTIONAL REGULATOR BETI"/>
    <property type="match status" value="1"/>
</dbReference>
<dbReference type="AlphaFoldDB" id="A0A328AJV1"/>
<feature type="DNA-binding region" description="H-T-H motif" evidence="4">
    <location>
        <begin position="40"/>
        <end position="59"/>
    </location>
</feature>
<dbReference type="InterPro" id="IPR050109">
    <property type="entry name" value="HTH-type_TetR-like_transc_reg"/>
</dbReference>
<evidence type="ECO:0000256" key="2">
    <source>
        <dbReference type="ARBA" id="ARBA00023125"/>
    </source>
</evidence>
<protein>
    <submittedName>
        <fullName evidence="6">TetR/AcrR family transcriptional regulator</fullName>
    </submittedName>
</protein>
<dbReference type="PROSITE" id="PS50977">
    <property type="entry name" value="HTH_TETR_2"/>
    <property type="match status" value="1"/>
</dbReference>
<dbReference type="OrthoDB" id="5526106at2"/>
<evidence type="ECO:0000256" key="4">
    <source>
        <dbReference type="PROSITE-ProRule" id="PRU00335"/>
    </source>
</evidence>